<dbReference type="RefSeq" id="WP_160345596.1">
    <property type="nucleotide sequence ID" value="NZ_VJNE01000024.1"/>
</dbReference>
<protein>
    <submittedName>
        <fullName evidence="1">Uncharacterized protein</fullName>
    </submittedName>
</protein>
<dbReference type="EMBL" id="VJNE01000024">
    <property type="protein sequence ID" value="MZG28876.1"/>
    <property type="molecule type" value="Genomic_DNA"/>
</dbReference>
<evidence type="ECO:0000313" key="2">
    <source>
        <dbReference type="Proteomes" id="UP000472380"/>
    </source>
</evidence>
<sequence length="90" mass="10243">MRNEKLYRQAIEIASYAEERFLEAREANQSFNDNPELKEKHRQMEVQPAAAEACAQQSLIAELFGVSEEKVHEDLARAILARETPKEVGA</sequence>
<proteinExistence type="predicted"/>
<comment type="caution">
    <text evidence="1">The sequence shown here is derived from an EMBL/GenBank/DDBJ whole genome shotgun (WGS) entry which is preliminary data.</text>
</comment>
<accession>A0A6L8Q6I9</accession>
<evidence type="ECO:0000313" key="1">
    <source>
        <dbReference type="EMBL" id="MZG28876.1"/>
    </source>
</evidence>
<gene>
    <name evidence="1" type="ORF">FM068_09845</name>
</gene>
<dbReference type="Proteomes" id="UP000472380">
    <property type="component" value="Unassembled WGS sequence"/>
</dbReference>
<name>A0A6L8Q6I9_9ACTN</name>
<dbReference type="AlphaFoldDB" id="A0A6L8Q6I9"/>
<reference evidence="1 2" key="1">
    <citation type="submission" date="2019-07" db="EMBL/GenBank/DDBJ databases">
        <title>Draft genome sequence of Adlercreutzia equolifaciens IPLA 37004, a human intestinal strain that does not produces equol from daidzein.</title>
        <authorList>
            <person name="Vazquez L."/>
            <person name="Florez A.B."/>
            <person name="Mayo B."/>
        </authorList>
    </citation>
    <scope>NUCLEOTIDE SEQUENCE [LARGE SCALE GENOMIC DNA]</scope>
    <source>
        <strain evidence="1 2">IPLA 37004</strain>
    </source>
</reference>
<organism evidence="1 2">
    <name type="scientific">Adlercreutzia equolifaciens</name>
    <dbReference type="NCBI Taxonomy" id="446660"/>
    <lineage>
        <taxon>Bacteria</taxon>
        <taxon>Bacillati</taxon>
        <taxon>Actinomycetota</taxon>
        <taxon>Coriobacteriia</taxon>
        <taxon>Eggerthellales</taxon>
        <taxon>Eggerthellaceae</taxon>
        <taxon>Adlercreutzia</taxon>
    </lineage>
</organism>